<keyword evidence="4" id="KW-0808">Transferase</keyword>
<evidence type="ECO:0000259" key="2">
    <source>
        <dbReference type="Pfam" id="PF00535"/>
    </source>
</evidence>
<dbReference type="InterPro" id="IPR055259">
    <property type="entry name" value="YkvP/CgeB_Glyco_trans-like"/>
</dbReference>
<dbReference type="SUPFAM" id="SSF53448">
    <property type="entry name" value="Nucleotide-diphospho-sugar transferases"/>
    <property type="match status" value="1"/>
</dbReference>
<feature type="domain" description="Spore protein YkvP/CgeB glycosyl transferase-like" evidence="3">
    <location>
        <begin position="473"/>
        <end position="615"/>
    </location>
</feature>
<dbReference type="EC" id="2.4.-.-" evidence="4"/>
<dbReference type="Gene3D" id="3.90.550.10">
    <property type="entry name" value="Spore Coat Polysaccharide Biosynthesis Protein SpsA, Chain A"/>
    <property type="match status" value="1"/>
</dbReference>
<evidence type="ECO:0000256" key="1">
    <source>
        <dbReference type="SAM" id="Coils"/>
    </source>
</evidence>
<dbReference type="InterPro" id="IPR001173">
    <property type="entry name" value="Glyco_trans_2-like"/>
</dbReference>
<dbReference type="SUPFAM" id="SSF53756">
    <property type="entry name" value="UDP-Glycosyltransferase/glycogen phosphorylase"/>
    <property type="match status" value="1"/>
</dbReference>
<accession>A0ABS8ESH4</accession>
<dbReference type="PANTHER" id="PTHR43179:SF7">
    <property type="entry name" value="RHAMNOSYLTRANSFERASE WBBL"/>
    <property type="match status" value="1"/>
</dbReference>
<protein>
    <submittedName>
        <fullName evidence="4">Glycosyltransferase</fullName>
        <ecNumber evidence="4">2.4.-.-</ecNumber>
    </submittedName>
</protein>
<gene>
    <name evidence="4" type="ORF">LKD42_00700</name>
</gene>
<keyword evidence="1" id="KW-0175">Coiled coil</keyword>
<evidence type="ECO:0000313" key="5">
    <source>
        <dbReference type="Proteomes" id="UP001299235"/>
    </source>
</evidence>
<dbReference type="RefSeq" id="WP_248834510.1">
    <property type="nucleotide sequence ID" value="NZ_JAJEQE010000001.1"/>
</dbReference>
<dbReference type="Gene3D" id="3.40.50.2000">
    <property type="entry name" value="Glycogen Phosphorylase B"/>
    <property type="match status" value="1"/>
</dbReference>
<keyword evidence="5" id="KW-1185">Reference proteome</keyword>
<dbReference type="Pfam" id="PF13524">
    <property type="entry name" value="Glyco_trans_1_2"/>
    <property type="match status" value="1"/>
</dbReference>
<evidence type="ECO:0000259" key="3">
    <source>
        <dbReference type="Pfam" id="PF13524"/>
    </source>
</evidence>
<evidence type="ECO:0000313" key="4">
    <source>
        <dbReference type="EMBL" id="MCC2147779.1"/>
    </source>
</evidence>
<proteinExistence type="predicted"/>
<feature type="coiled-coil region" evidence="1">
    <location>
        <begin position="18"/>
        <end position="55"/>
    </location>
</feature>
<organism evidence="4 5">
    <name type="scientific">Hominisplanchenecus faecis</name>
    <dbReference type="NCBI Taxonomy" id="2885351"/>
    <lineage>
        <taxon>Bacteria</taxon>
        <taxon>Bacillati</taxon>
        <taxon>Bacillota</taxon>
        <taxon>Clostridia</taxon>
        <taxon>Lachnospirales</taxon>
        <taxon>Lachnospiraceae</taxon>
        <taxon>Hominisplanchenecus</taxon>
    </lineage>
</organism>
<dbReference type="Pfam" id="PF00535">
    <property type="entry name" value="Glycos_transf_2"/>
    <property type="match status" value="1"/>
</dbReference>
<dbReference type="GO" id="GO:0016757">
    <property type="term" value="F:glycosyltransferase activity"/>
    <property type="evidence" value="ECO:0007669"/>
    <property type="project" value="UniProtKB-KW"/>
</dbReference>
<dbReference type="EMBL" id="JAJEQE010000001">
    <property type="protein sequence ID" value="MCC2147779.1"/>
    <property type="molecule type" value="Genomic_DNA"/>
</dbReference>
<dbReference type="PANTHER" id="PTHR43179">
    <property type="entry name" value="RHAMNOSYLTRANSFERASE WBBL"/>
    <property type="match status" value="1"/>
</dbReference>
<keyword evidence="4" id="KW-0328">Glycosyltransferase</keyword>
<reference evidence="4 5" key="1">
    <citation type="submission" date="2021-10" db="EMBL/GenBank/DDBJ databases">
        <title>Anaerobic single-cell dispensing facilitates the cultivation of human gut bacteria.</title>
        <authorList>
            <person name="Afrizal A."/>
        </authorList>
    </citation>
    <scope>NUCLEOTIDE SEQUENCE [LARGE SCALE GENOMIC DNA]</scope>
    <source>
        <strain evidence="4 5">CLA-AA-H246</strain>
    </source>
</reference>
<comment type="caution">
    <text evidence="4">The sequence shown here is derived from an EMBL/GenBank/DDBJ whole genome shotgun (WGS) entry which is preliminary data.</text>
</comment>
<dbReference type="InterPro" id="IPR029044">
    <property type="entry name" value="Nucleotide-diphossugar_trans"/>
</dbReference>
<sequence length="621" mass="72017">MSGSIKKIIKKIPFVGSYVKKVQAEKKEEEQKQKLEKKRLELQKEQERIKVWLKSEKQNAPDKNSRKISVIVHHHTGEEQLQKLKENFKEAAAGLEFEVFAADIESKQNTSFAEFCNEAARKATGEYLFFLDESVQLASECLNAMLLAAEQNEKAGAVGARILYPESEKAISKFASVKSCGIAFHKKNRNKTWYWQPYDLLAGEETLEVDLQPSVQKAVRVDVMLVLRERFLEVRGFDPAYQSIHVKKDEFSETDLCLKLSKAGYQNLLAPAALAFQSAEEKSKPDQAEKDRRLYNLYVYQGKWQSCLTRMFSEAEDKPIVPDPKKIDICAPMPDDENKKFWGDYHYALAMKKELEKHGYQVDVRPYQRWYESTDSAVTIALRGNRPYYPKEEIVQKNIMWNISHPADIPQGEYERFDLVYFASEKLCRKWENELKTKCDVLLQCADPDVMKSTAGEKKYDLLFIGNSRRVYRQIVQDALTLDYPLTIYGRHWEAFEEAQKCVREPYMPNDQVGQAYRDAKIVLNDHWDDMKETGIVSNRLFDALAAEAFIISDEMPEIEEIFEGTVVTYKDCKDLKEKVDYYMEHPKEAEKLAERGHQLVLEKHTFAKRMDKLVQDLSGL</sequence>
<feature type="domain" description="Glycosyltransferase 2-like" evidence="2">
    <location>
        <begin position="104"/>
        <end position="173"/>
    </location>
</feature>
<dbReference type="Proteomes" id="UP001299235">
    <property type="component" value="Unassembled WGS sequence"/>
</dbReference>
<name>A0ABS8ESH4_9FIRM</name>